<accession>A0ACB8SFP5</accession>
<sequence length="514" mass="57747">MRYRCVTGCKHTFDTANGLDTHQNTCQHFAKDDTSLSGLAEKLAAKRARKRRRLEERSVAHEPVEGDVNIPDVSEQGAPIPIIVEPPPPAIPVPQPPSPRGRGLRKKRATWKVLEQLPQPPSILPDEPERVDSPPPGPDEVPPAPQSSIWCRLRTALNGFGLYREYHSRPTHSPDDTISLEDVSYTSPENLVPAATSRLAPPISSSTTAPSDANVTPTWAPFHNMSIFCLMNWMWSGSSSKSITELDRLVHEVLLAPDFRTEDLEGFDAKRETDRLDKALGSEKENSLPIAPEDGPPIPIFSVPGLHHRSLIATIKATWADASATQFHFSPFRQFWRNGDKVERVRDEIYSSEAFVQADEEVRNLPPEPGCTLERTVCAMMFWSDSTHLTNFGTAALWPLYLFFGNQSKYTRANPRSGACHHVAYIPKLPDSFFDFFLSITGMPPTDEVVTHCRRELMHAVLRMMLDDKFIHAYQHGIVIKCADEITRPDVYTLASSHTRLTTRKKYCWPPSKT</sequence>
<dbReference type="Proteomes" id="UP000814140">
    <property type="component" value="Unassembled WGS sequence"/>
</dbReference>
<reference evidence="1" key="1">
    <citation type="submission" date="2021-03" db="EMBL/GenBank/DDBJ databases">
        <authorList>
            <consortium name="DOE Joint Genome Institute"/>
            <person name="Ahrendt S."/>
            <person name="Looney B.P."/>
            <person name="Miyauchi S."/>
            <person name="Morin E."/>
            <person name="Drula E."/>
            <person name="Courty P.E."/>
            <person name="Chicoki N."/>
            <person name="Fauchery L."/>
            <person name="Kohler A."/>
            <person name="Kuo A."/>
            <person name="Labutti K."/>
            <person name="Pangilinan J."/>
            <person name="Lipzen A."/>
            <person name="Riley R."/>
            <person name="Andreopoulos W."/>
            <person name="He G."/>
            <person name="Johnson J."/>
            <person name="Barry K.W."/>
            <person name="Grigoriev I.V."/>
            <person name="Nagy L."/>
            <person name="Hibbett D."/>
            <person name="Henrissat B."/>
            <person name="Matheny P.B."/>
            <person name="Labbe J."/>
            <person name="Martin F."/>
        </authorList>
    </citation>
    <scope>NUCLEOTIDE SEQUENCE</scope>
    <source>
        <strain evidence="1">HHB10654</strain>
    </source>
</reference>
<name>A0ACB8SFP5_9AGAM</name>
<organism evidence="1 2">
    <name type="scientific">Artomyces pyxidatus</name>
    <dbReference type="NCBI Taxonomy" id="48021"/>
    <lineage>
        <taxon>Eukaryota</taxon>
        <taxon>Fungi</taxon>
        <taxon>Dikarya</taxon>
        <taxon>Basidiomycota</taxon>
        <taxon>Agaricomycotina</taxon>
        <taxon>Agaricomycetes</taxon>
        <taxon>Russulales</taxon>
        <taxon>Auriscalpiaceae</taxon>
        <taxon>Artomyces</taxon>
    </lineage>
</organism>
<dbReference type="EMBL" id="MU277314">
    <property type="protein sequence ID" value="KAI0055068.1"/>
    <property type="molecule type" value="Genomic_DNA"/>
</dbReference>
<gene>
    <name evidence="1" type="ORF">BV25DRAFT_1922121</name>
</gene>
<protein>
    <submittedName>
        <fullName evidence="1">Uncharacterized protein</fullName>
    </submittedName>
</protein>
<proteinExistence type="predicted"/>
<comment type="caution">
    <text evidence="1">The sequence shown here is derived from an EMBL/GenBank/DDBJ whole genome shotgun (WGS) entry which is preliminary data.</text>
</comment>
<reference evidence="1" key="2">
    <citation type="journal article" date="2022" name="New Phytol.">
        <title>Evolutionary transition to the ectomycorrhizal habit in the genomes of a hyperdiverse lineage of mushroom-forming fungi.</title>
        <authorList>
            <person name="Looney B."/>
            <person name="Miyauchi S."/>
            <person name="Morin E."/>
            <person name="Drula E."/>
            <person name="Courty P.E."/>
            <person name="Kohler A."/>
            <person name="Kuo A."/>
            <person name="LaButti K."/>
            <person name="Pangilinan J."/>
            <person name="Lipzen A."/>
            <person name="Riley R."/>
            <person name="Andreopoulos W."/>
            <person name="He G."/>
            <person name="Johnson J."/>
            <person name="Nolan M."/>
            <person name="Tritt A."/>
            <person name="Barry K.W."/>
            <person name="Grigoriev I.V."/>
            <person name="Nagy L.G."/>
            <person name="Hibbett D."/>
            <person name="Henrissat B."/>
            <person name="Matheny P.B."/>
            <person name="Labbe J."/>
            <person name="Martin F.M."/>
        </authorList>
    </citation>
    <scope>NUCLEOTIDE SEQUENCE</scope>
    <source>
        <strain evidence="1">HHB10654</strain>
    </source>
</reference>
<keyword evidence="2" id="KW-1185">Reference proteome</keyword>
<evidence type="ECO:0000313" key="2">
    <source>
        <dbReference type="Proteomes" id="UP000814140"/>
    </source>
</evidence>
<evidence type="ECO:0000313" key="1">
    <source>
        <dbReference type="EMBL" id="KAI0055068.1"/>
    </source>
</evidence>